<proteinExistence type="predicted"/>
<dbReference type="PROSITE" id="PS00194">
    <property type="entry name" value="THIOREDOXIN_1"/>
    <property type="match status" value="1"/>
</dbReference>
<dbReference type="PANTHER" id="PTHR42852">
    <property type="entry name" value="THIOL:DISULFIDE INTERCHANGE PROTEIN DSBE"/>
    <property type="match status" value="1"/>
</dbReference>
<dbReference type="PANTHER" id="PTHR42852:SF13">
    <property type="entry name" value="PROTEIN DIPZ"/>
    <property type="match status" value="1"/>
</dbReference>
<evidence type="ECO:0000256" key="2">
    <source>
        <dbReference type="SAM" id="Phobius"/>
    </source>
</evidence>
<dbReference type="InterPro" id="IPR017937">
    <property type="entry name" value="Thioredoxin_CS"/>
</dbReference>
<reference evidence="4 5" key="1">
    <citation type="journal article" date="2012" name="Stand. Genomic Sci.">
        <title>Complete genome sequence of the facultatively chemolithoautotrophic and methylotrophic alpha Proteobacterium Starkeya novella type strain (ATCC 8093(T)).</title>
        <authorList>
            <person name="Kappler U."/>
            <person name="Davenport K."/>
            <person name="Beatson S."/>
            <person name="Lucas S."/>
            <person name="Lapidus A."/>
            <person name="Copeland A."/>
            <person name="Berry K.W."/>
            <person name="Glavina Del Rio T."/>
            <person name="Hammon N."/>
            <person name="Dalin E."/>
            <person name="Tice H."/>
            <person name="Pitluck S."/>
            <person name="Richardson P."/>
            <person name="Bruce D."/>
            <person name="Goodwin L.A."/>
            <person name="Han C."/>
            <person name="Tapia R."/>
            <person name="Detter J.C."/>
            <person name="Chang Y.J."/>
            <person name="Jeffries C.D."/>
            <person name="Land M."/>
            <person name="Hauser L."/>
            <person name="Kyrpides N.C."/>
            <person name="Goker M."/>
            <person name="Ivanova N."/>
            <person name="Klenk H.P."/>
            <person name="Woyke T."/>
        </authorList>
    </citation>
    <scope>NUCLEOTIDE SEQUENCE [LARGE SCALE GENOMIC DNA]</scope>
    <source>
        <strain evidence="5">ATCC 8093 / DSM 506 / JCM 20403 / CCM 1077 / IAM 12100 / NBRC 12443 / NCIMB 10456</strain>
    </source>
</reference>
<dbReference type="GO" id="GO:0015036">
    <property type="term" value="F:disulfide oxidoreductase activity"/>
    <property type="evidence" value="ECO:0007669"/>
    <property type="project" value="UniProtKB-ARBA"/>
</dbReference>
<dbReference type="CDD" id="cd02966">
    <property type="entry name" value="TlpA_like_family"/>
    <property type="match status" value="1"/>
</dbReference>
<dbReference type="InterPro" id="IPR013766">
    <property type="entry name" value="Thioredoxin_domain"/>
</dbReference>
<evidence type="ECO:0000313" key="5">
    <source>
        <dbReference type="Proteomes" id="UP000006633"/>
    </source>
</evidence>
<dbReference type="SUPFAM" id="SSF52833">
    <property type="entry name" value="Thioredoxin-like"/>
    <property type="match status" value="1"/>
</dbReference>
<dbReference type="eggNOG" id="COG0526">
    <property type="taxonomic scope" value="Bacteria"/>
</dbReference>
<accession>D7A9Z0</accession>
<evidence type="ECO:0000259" key="3">
    <source>
        <dbReference type="PROSITE" id="PS51352"/>
    </source>
</evidence>
<dbReference type="AlphaFoldDB" id="D7A9Z0"/>
<dbReference type="InterPro" id="IPR050553">
    <property type="entry name" value="Thioredoxin_ResA/DsbE_sf"/>
</dbReference>
<organism evidence="4 5">
    <name type="scientific">Ancylobacter novellus (strain ATCC 8093 / DSM 506 / JCM 20403 / CCM 1077 / IAM 12100 / NBRC 12443 / NCIMB 10456)</name>
    <name type="common">Starkeya novella</name>
    <dbReference type="NCBI Taxonomy" id="639283"/>
    <lineage>
        <taxon>Bacteria</taxon>
        <taxon>Pseudomonadati</taxon>
        <taxon>Pseudomonadota</taxon>
        <taxon>Alphaproteobacteria</taxon>
        <taxon>Hyphomicrobiales</taxon>
        <taxon>Xanthobacteraceae</taxon>
        <taxon>Ancylobacter</taxon>
    </lineage>
</organism>
<feature type="transmembrane region" description="Helical" evidence="2">
    <location>
        <begin position="15"/>
        <end position="36"/>
    </location>
</feature>
<evidence type="ECO:0000313" key="4">
    <source>
        <dbReference type="EMBL" id="ADH90777.1"/>
    </source>
</evidence>
<keyword evidence="1" id="KW-0676">Redox-active center</keyword>
<dbReference type="STRING" id="639283.Snov_3503"/>
<dbReference type="HOGENOM" id="CLU_042529_11_0_5"/>
<evidence type="ECO:0000256" key="1">
    <source>
        <dbReference type="ARBA" id="ARBA00023284"/>
    </source>
</evidence>
<protein>
    <submittedName>
        <fullName evidence="4">Alkyl hydroperoxide reductase/ Thiol specific antioxidant/ Mal allergen</fullName>
    </submittedName>
</protein>
<name>D7A9Z0_ANCN5</name>
<dbReference type="Pfam" id="PF00578">
    <property type="entry name" value="AhpC-TSA"/>
    <property type="match status" value="1"/>
</dbReference>
<gene>
    <name evidence="4" type="ordered locus">Snov_3503</name>
</gene>
<sequence>MLAPEAPACRGTVTWYYSSVVAALALTTLGGGPLLARESPLPFGQGVPSLALNSLNQGRQDLAALQGKVVLVHFFATWCEPCREERAGLSRLAGRLPNRSFAVLAVDVGEVELRVRRFFDAHPVPFPVLLDEDRAALKAWKVVGLPSSFVLDPSHTLRLYAGGPVDWDDPEAVRLLESLADPAGATAGGTLPPLDE</sequence>
<keyword evidence="2" id="KW-0472">Membrane</keyword>
<dbReference type="InterPro" id="IPR036249">
    <property type="entry name" value="Thioredoxin-like_sf"/>
</dbReference>
<dbReference type="EMBL" id="CP002026">
    <property type="protein sequence ID" value="ADH90777.1"/>
    <property type="molecule type" value="Genomic_DNA"/>
</dbReference>
<dbReference type="InterPro" id="IPR000866">
    <property type="entry name" value="AhpC/TSA"/>
</dbReference>
<dbReference type="GO" id="GO:0016209">
    <property type="term" value="F:antioxidant activity"/>
    <property type="evidence" value="ECO:0007669"/>
    <property type="project" value="InterPro"/>
</dbReference>
<dbReference type="RefSeq" id="WP_013168278.1">
    <property type="nucleotide sequence ID" value="NC_014217.1"/>
</dbReference>
<dbReference type="OrthoDB" id="9799347at2"/>
<dbReference type="Proteomes" id="UP000006633">
    <property type="component" value="Chromosome"/>
</dbReference>
<dbReference type="KEGG" id="sno:Snov_3503"/>
<keyword evidence="2" id="KW-0812">Transmembrane</keyword>
<dbReference type="PROSITE" id="PS51352">
    <property type="entry name" value="THIOREDOXIN_2"/>
    <property type="match status" value="1"/>
</dbReference>
<keyword evidence="5" id="KW-1185">Reference proteome</keyword>
<feature type="domain" description="Thioredoxin" evidence="3">
    <location>
        <begin position="41"/>
        <end position="181"/>
    </location>
</feature>
<dbReference type="Gene3D" id="3.40.30.10">
    <property type="entry name" value="Glutaredoxin"/>
    <property type="match status" value="1"/>
</dbReference>
<keyword evidence="2" id="KW-1133">Transmembrane helix</keyword>